<dbReference type="GO" id="GO:0032259">
    <property type="term" value="P:methylation"/>
    <property type="evidence" value="ECO:0007669"/>
    <property type="project" value="UniProtKB-KW"/>
</dbReference>
<organism evidence="5 6">
    <name type="scientific">Microvirga alba</name>
    <dbReference type="NCBI Taxonomy" id="2791025"/>
    <lineage>
        <taxon>Bacteria</taxon>
        <taxon>Pseudomonadati</taxon>
        <taxon>Pseudomonadota</taxon>
        <taxon>Alphaproteobacteria</taxon>
        <taxon>Hyphomicrobiales</taxon>
        <taxon>Methylobacteriaceae</taxon>
        <taxon>Microvirga</taxon>
    </lineage>
</organism>
<comment type="caution">
    <text evidence="5">The sequence shown here is derived from an EMBL/GenBank/DDBJ whole genome shotgun (WGS) entry which is preliminary data.</text>
</comment>
<evidence type="ECO:0000313" key="6">
    <source>
        <dbReference type="Proteomes" id="UP000599312"/>
    </source>
</evidence>
<sequence>MLQSFQRPTPRKLPLRKDRFEDEARFLRSWLERPLVVGAVMPSGKALARTMASYVDPRIPGPVIELGPGTGPVTDALIRRGVAQDRLVLIEYSPEFCQLLKRRFPKATIIQGDAYDLEETLAGVLSEPAAATVSSLPLFTKPMDQRLDLLETAQGMMQAEAPFIQFTYAVVPPIPSRSQAYKTRASNRIWRNLPPARVWVYNKATTP</sequence>
<evidence type="ECO:0000256" key="4">
    <source>
        <dbReference type="ARBA" id="ARBA00022884"/>
    </source>
</evidence>
<proteinExistence type="predicted"/>
<evidence type="ECO:0000256" key="2">
    <source>
        <dbReference type="ARBA" id="ARBA00022679"/>
    </source>
</evidence>
<dbReference type="RefSeq" id="WP_196271768.1">
    <property type="nucleotide sequence ID" value="NZ_JADQDO010000004.1"/>
</dbReference>
<dbReference type="InterPro" id="IPR029063">
    <property type="entry name" value="SAM-dependent_MTases_sf"/>
</dbReference>
<dbReference type="InterPro" id="IPR001737">
    <property type="entry name" value="KsgA/Erm"/>
</dbReference>
<dbReference type="Proteomes" id="UP000599312">
    <property type="component" value="Unassembled WGS sequence"/>
</dbReference>
<accession>A0A931FQR7</accession>
<dbReference type="EMBL" id="JADQDO010000004">
    <property type="protein sequence ID" value="MBF9233768.1"/>
    <property type="molecule type" value="Genomic_DNA"/>
</dbReference>
<keyword evidence="3" id="KW-0949">S-adenosyl-L-methionine</keyword>
<dbReference type="SUPFAM" id="SSF53335">
    <property type="entry name" value="S-adenosyl-L-methionine-dependent methyltransferases"/>
    <property type="match status" value="1"/>
</dbReference>
<evidence type="ECO:0000313" key="5">
    <source>
        <dbReference type="EMBL" id="MBF9233768.1"/>
    </source>
</evidence>
<dbReference type="CDD" id="cd02440">
    <property type="entry name" value="AdoMet_MTases"/>
    <property type="match status" value="1"/>
</dbReference>
<keyword evidence="1 5" id="KW-0489">Methyltransferase</keyword>
<keyword evidence="4" id="KW-0694">RNA-binding</keyword>
<keyword evidence="2" id="KW-0808">Transferase</keyword>
<reference evidence="5" key="1">
    <citation type="submission" date="2020-11" db="EMBL/GenBank/DDBJ databases">
        <authorList>
            <person name="Kim M.K."/>
        </authorList>
    </citation>
    <scope>NUCLEOTIDE SEQUENCE</scope>
    <source>
        <strain evidence="5">BT350</strain>
    </source>
</reference>
<dbReference type="AlphaFoldDB" id="A0A931FQR7"/>
<dbReference type="GO" id="GO:0008168">
    <property type="term" value="F:methyltransferase activity"/>
    <property type="evidence" value="ECO:0007669"/>
    <property type="project" value="UniProtKB-KW"/>
</dbReference>
<evidence type="ECO:0000256" key="3">
    <source>
        <dbReference type="ARBA" id="ARBA00022691"/>
    </source>
</evidence>
<dbReference type="Pfam" id="PF00398">
    <property type="entry name" value="RrnaAD"/>
    <property type="match status" value="1"/>
</dbReference>
<keyword evidence="6" id="KW-1185">Reference proteome</keyword>
<name>A0A931FQR7_9HYPH</name>
<dbReference type="GO" id="GO:0003723">
    <property type="term" value="F:RNA binding"/>
    <property type="evidence" value="ECO:0007669"/>
    <property type="project" value="UniProtKB-KW"/>
</dbReference>
<evidence type="ECO:0000256" key="1">
    <source>
        <dbReference type="ARBA" id="ARBA00022603"/>
    </source>
</evidence>
<protein>
    <submittedName>
        <fullName evidence="5">Phospholipid methyltransferase</fullName>
    </submittedName>
</protein>
<dbReference type="Gene3D" id="3.40.50.150">
    <property type="entry name" value="Vaccinia Virus protein VP39"/>
    <property type="match status" value="1"/>
</dbReference>
<gene>
    <name evidence="5" type="ORF">I2H38_10315</name>
</gene>